<name>A0A0D9ZU10_9ORYZ</name>
<keyword evidence="8" id="KW-1185">Reference proteome</keyword>
<feature type="domain" description="RING-type" evidence="6">
    <location>
        <begin position="814"/>
        <end position="854"/>
    </location>
</feature>
<accession>A0A0D9ZU10</accession>
<dbReference type="AlphaFoldDB" id="A0A0D9ZU10"/>
<dbReference type="Proteomes" id="UP000026961">
    <property type="component" value="Chromosome 5"/>
</dbReference>
<dbReference type="GO" id="GO:0008173">
    <property type="term" value="F:RNA methyltransferase activity"/>
    <property type="evidence" value="ECO:0007669"/>
    <property type="project" value="InterPro"/>
</dbReference>
<feature type="region of interest" description="Disordered" evidence="5">
    <location>
        <begin position="562"/>
        <end position="585"/>
    </location>
</feature>
<dbReference type="GO" id="GO:0006396">
    <property type="term" value="P:RNA processing"/>
    <property type="evidence" value="ECO:0007669"/>
    <property type="project" value="InterPro"/>
</dbReference>
<feature type="compositionally biased region" description="Polar residues" evidence="5">
    <location>
        <begin position="448"/>
        <end position="461"/>
    </location>
</feature>
<dbReference type="eggNOG" id="KOG0838">
    <property type="taxonomic scope" value="Eukaryota"/>
</dbReference>
<evidence type="ECO:0000313" key="7">
    <source>
        <dbReference type="EnsemblPlants" id="OGLUM05G02800.1"/>
    </source>
</evidence>
<dbReference type="CDD" id="cd18096">
    <property type="entry name" value="SpoU-like"/>
    <property type="match status" value="1"/>
</dbReference>
<feature type="compositionally biased region" description="Low complexity" evidence="5">
    <location>
        <begin position="408"/>
        <end position="421"/>
    </location>
</feature>
<evidence type="ECO:0000256" key="1">
    <source>
        <dbReference type="ARBA" id="ARBA00022603"/>
    </source>
</evidence>
<protein>
    <recommendedName>
        <fullName evidence="6">RING-type domain-containing protein</fullName>
    </recommendedName>
</protein>
<dbReference type="HOGENOM" id="CLU_012143_0_1_1"/>
<keyword evidence="1" id="KW-0489">Methyltransferase</keyword>
<dbReference type="Gramene" id="OGLUM05G02800.1">
    <property type="protein sequence ID" value="OGLUM05G02800.1"/>
    <property type="gene ID" value="OGLUM05G02800"/>
</dbReference>
<dbReference type="InterPro" id="IPR001841">
    <property type="entry name" value="Znf_RING"/>
</dbReference>
<sequence length="1125" mass="123297">MSTLAAHPPLGPAAAAQEKAASRNKRKYRAEPPSAELGSFGLEYPLTADCVGFEFMSPEKAAIAAAAAAAAVAAEGVNLDLIPGSCDCKDIHPTAEELLECQRYVNWNDPNEALLEEILLKGLDATFDNAVGVIIAMGYSEPTARAAVLRAATQYNWRESLAGFGEAAVEVLKTEGDMLSEGASEEDMRKIEQAVLGGMIALVNQAQPFYTTGDVMFCLLMSDMNVANACAMDYNPASLPAVDTQVIAQPVVGNYEPNNPSSDLSVSITNPQTGVTFRGKLTPVPPNSYNTAKADSSATPANLNVQSSKPSVSGKAQSEIPNLKPKENSNPVPDHSEEQPFVAAATQPVKDDKPIPSKRGSSKRDSLHRQKLMSFDKSSRALGSKGSLRSSKHSSSGSAVLDRKCRSFSDSTTSSLKASSKVGKGFSASMKGPEVPPDLSFTGAALPSNPSFDAKLSSNLNPLPAASTDLSLSLPLPSSNDSPAPSSNHDANTEGMDSSSKINLSYDEDQKVWIPQDKKDEMVLILVQRQKELQAHMRDWTDWAQQKVMQVTRRLAKEKEELHSLRKEKEEADRLQEERHNLEESTRKKLLEMESAISRANTQLEKAESSARRREAENEQLRIQMEAAKRHALVSATNILELSKKDENSHKRSQHWESERALLQEDLAAQRNKLSQVHQQLHHAKEHKDQIQARWRQEEAGKIEAIARVSLEKKERDQIETSLRSEENFLHLKAENDTQRYKSQIRALEQQISQLKVSLDSLKVGAPPKWGADNRTNALRLSEGRKNGSAQILANIAAVPQDFDFDDIQRDRECVMCLSEEMSVVFLPCAHQVVCAKCNDLHDKQGMKECPSCRTPIQRRVIRTSSCQTISMANDGGMESYPSFRTAKRKREKKEKRVAAMAAAAAAAAVESVVVVHNVAKRHNVGTLARSATAFGVAEVVVVGRRDVSAFGSHGATSHLRFRHFASLPLARAYLKDERGCDICGVEITHDALPVTAHPFRRSTAFLFGNEGTGLSQKECEICDFFVYIPQYGGGTASLNVTVAASIVLHHFGVWAGFPERGREGNKFVVADKPKGQSRGLYCTDSIEEVIEERKMRRENACDIFEENGSSEHQESNVLGTMLSD</sequence>
<dbReference type="PANTHER" id="PTHR46405">
    <property type="entry name" value="OS05G0141500 PROTEIN"/>
    <property type="match status" value="1"/>
</dbReference>
<keyword evidence="3" id="KW-0479">Metal-binding</keyword>
<dbReference type="EnsemblPlants" id="OGLUM05G02800.2">
    <property type="protein sequence ID" value="OGLUM05G02800.2"/>
    <property type="gene ID" value="OGLUM05G02800"/>
</dbReference>
<dbReference type="EnsemblPlants" id="OGLUM05G02800.1">
    <property type="protein sequence ID" value="OGLUM05G02800.1"/>
    <property type="gene ID" value="OGLUM05G02800"/>
</dbReference>
<dbReference type="STRING" id="40148.A0A0D9ZU10"/>
<dbReference type="SUPFAM" id="SSF75217">
    <property type="entry name" value="alpha/beta knot"/>
    <property type="match status" value="1"/>
</dbReference>
<dbReference type="InterPro" id="IPR046934">
    <property type="entry name" value="PIR2-like"/>
</dbReference>
<reference evidence="7" key="2">
    <citation type="submission" date="2018-05" db="EMBL/GenBank/DDBJ databases">
        <title>OgluRS3 (Oryza glumaepatula Reference Sequence Version 3).</title>
        <authorList>
            <person name="Zhang J."/>
            <person name="Kudrna D."/>
            <person name="Lee S."/>
            <person name="Talag J."/>
            <person name="Welchert J."/>
            <person name="Wing R.A."/>
        </authorList>
    </citation>
    <scope>NUCLEOTIDE SEQUENCE [LARGE SCALE GENOMIC DNA]</scope>
</reference>
<feature type="region of interest" description="Disordered" evidence="5">
    <location>
        <begin position="1"/>
        <end position="32"/>
    </location>
</feature>
<feature type="compositionally biased region" description="Low complexity" evidence="5">
    <location>
        <begin position="462"/>
        <end position="488"/>
    </location>
</feature>
<dbReference type="Gramene" id="OGLUM05G02800.2">
    <property type="protein sequence ID" value="OGLUM05G02800.2"/>
    <property type="gene ID" value="OGLUM05G02800"/>
</dbReference>
<evidence type="ECO:0000313" key="8">
    <source>
        <dbReference type="Proteomes" id="UP000026961"/>
    </source>
</evidence>
<evidence type="ECO:0000259" key="6">
    <source>
        <dbReference type="PROSITE" id="PS50089"/>
    </source>
</evidence>
<reference evidence="7" key="1">
    <citation type="submission" date="2015-04" db="UniProtKB">
        <authorList>
            <consortium name="EnsemblPlants"/>
        </authorList>
    </citation>
    <scope>IDENTIFICATION</scope>
</reference>
<feature type="compositionally biased region" description="Low complexity" evidence="5">
    <location>
        <begin position="1"/>
        <end position="16"/>
    </location>
</feature>
<dbReference type="GO" id="GO:0032259">
    <property type="term" value="P:methylation"/>
    <property type="evidence" value="ECO:0007669"/>
    <property type="project" value="UniProtKB-KW"/>
</dbReference>
<dbReference type="InterPro" id="IPR029026">
    <property type="entry name" value="tRNA_m1G_MTases_N"/>
</dbReference>
<dbReference type="GO" id="GO:0003723">
    <property type="term" value="F:RNA binding"/>
    <property type="evidence" value="ECO:0007669"/>
    <property type="project" value="InterPro"/>
</dbReference>
<evidence type="ECO:0000256" key="5">
    <source>
        <dbReference type="SAM" id="MobiDB-lite"/>
    </source>
</evidence>
<dbReference type="GO" id="GO:0008270">
    <property type="term" value="F:zinc ion binding"/>
    <property type="evidence" value="ECO:0007669"/>
    <property type="project" value="UniProtKB-KW"/>
</dbReference>
<dbReference type="InterPro" id="IPR046527">
    <property type="entry name" value="PIR2-like_helical"/>
</dbReference>
<evidence type="ECO:0000256" key="4">
    <source>
        <dbReference type="SAM" id="Coils"/>
    </source>
</evidence>
<dbReference type="Gene3D" id="3.30.40.10">
    <property type="entry name" value="Zinc/RING finger domain, C3HC4 (zinc finger)"/>
    <property type="match status" value="1"/>
</dbReference>
<keyword evidence="3" id="KW-0862">Zinc</keyword>
<dbReference type="InterPro" id="IPR013083">
    <property type="entry name" value="Znf_RING/FYVE/PHD"/>
</dbReference>
<dbReference type="InterPro" id="IPR029028">
    <property type="entry name" value="Alpha/beta_knot_MTases"/>
</dbReference>
<feature type="coiled-coil region" evidence="4">
    <location>
        <begin position="731"/>
        <end position="765"/>
    </location>
</feature>
<organism evidence="7">
    <name type="scientific">Oryza glumipatula</name>
    <dbReference type="NCBI Taxonomy" id="40148"/>
    <lineage>
        <taxon>Eukaryota</taxon>
        <taxon>Viridiplantae</taxon>
        <taxon>Streptophyta</taxon>
        <taxon>Embryophyta</taxon>
        <taxon>Tracheophyta</taxon>
        <taxon>Spermatophyta</taxon>
        <taxon>Magnoliopsida</taxon>
        <taxon>Liliopsida</taxon>
        <taxon>Poales</taxon>
        <taxon>Poaceae</taxon>
        <taxon>BOP clade</taxon>
        <taxon>Oryzoideae</taxon>
        <taxon>Oryzeae</taxon>
        <taxon>Oryzinae</taxon>
        <taxon>Oryza</taxon>
    </lineage>
</organism>
<proteinExistence type="predicted"/>
<keyword evidence="3" id="KW-0863">Zinc-finger</keyword>
<dbReference type="Pfam" id="PF13920">
    <property type="entry name" value="zf-C3HC4_3"/>
    <property type="match status" value="1"/>
</dbReference>
<feature type="compositionally biased region" description="Low complexity" evidence="5">
    <location>
        <begin position="380"/>
        <end position="399"/>
    </location>
</feature>
<dbReference type="Pfam" id="PF20235">
    <property type="entry name" value="PIR2-like_helical"/>
    <property type="match status" value="1"/>
</dbReference>
<dbReference type="InterPro" id="IPR001537">
    <property type="entry name" value="SpoU_MeTrfase"/>
</dbReference>
<feature type="compositionally biased region" description="Polar residues" evidence="5">
    <location>
        <begin position="287"/>
        <end position="320"/>
    </location>
</feature>
<dbReference type="SUPFAM" id="SSF57850">
    <property type="entry name" value="RING/U-box"/>
    <property type="match status" value="1"/>
</dbReference>
<evidence type="ECO:0000256" key="3">
    <source>
        <dbReference type="PROSITE-ProRule" id="PRU00175"/>
    </source>
</evidence>
<dbReference type="CDD" id="cd23128">
    <property type="entry name" value="RING-HC_MIP1-like"/>
    <property type="match status" value="1"/>
</dbReference>
<dbReference type="Pfam" id="PF00588">
    <property type="entry name" value="SpoU_methylase"/>
    <property type="match status" value="1"/>
</dbReference>
<dbReference type="PANTHER" id="PTHR46405:SF2">
    <property type="entry name" value="OS05G0141500 PROTEIN"/>
    <property type="match status" value="1"/>
</dbReference>
<dbReference type="Gene3D" id="3.40.1280.10">
    <property type="match status" value="1"/>
</dbReference>
<evidence type="ECO:0000256" key="2">
    <source>
        <dbReference type="ARBA" id="ARBA00022679"/>
    </source>
</evidence>
<keyword evidence="2" id="KW-0808">Transferase</keyword>
<keyword evidence="4" id="KW-0175">Coiled coil</keyword>
<feature type="region of interest" description="Disordered" evidence="5">
    <location>
        <begin position="276"/>
        <end position="501"/>
    </location>
</feature>
<dbReference type="PROSITE" id="PS50089">
    <property type="entry name" value="ZF_RING_2"/>
    <property type="match status" value="1"/>
</dbReference>